<dbReference type="PROSITE" id="PS51191">
    <property type="entry name" value="FEMABX"/>
    <property type="match status" value="1"/>
</dbReference>
<proteinExistence type="inferred from homology"/>
<dbReference type="PANTHER" id="PTHR36174">
    <property type="entry name" value="LIPID II:GLYCINE GLYCYLTRANSFERASE"/>
    <property type="match status" value="1"/>
</dbReference>
<dbReference type="PANTHER" id="PTHR36174:SF1">
    <property type="entry name" value="LIPID II:GLYCINE GLYCYLTRANSFERASE"/>
    <property type="match status" value="1"/>
</dbReference>
<comment type="caution">
    <text evidence="8">The sequence shown here is derived from an EMBL/GenBank/DDBJ whole genome shotgun (WGS) entry which is preliminary data.</text>
</comment>
<name>A0A5J4KLH6_9CHLR</name>
<evidence type="ECO:0000313" key="9">
    <source>
        <dbReference type="Proteomes" id="UP000326912"/>
    </source>
</evidence>
<dbReference type="AlphaFoldDB" id="A0A5J4KLH6"/>
<evidence type="ECO:0000256" key="4">
    <source>
        <dbReference type="ARBA" id="ARBA00022984"/>
    </source>
</evidence>
<keyword evidence="3" id="KW-0133">Cell shape</keyword>
<dbReference type="SUPFAM" id="SSF55729">
    <property type="entry name" value="Acyl-CoA N-acyltransferases (Nat)"/>
    <property type="match status" value="2"/>
</dbReference>
<dbReference type="GO" id="GO:0071555">
    <property type="term" value="P:cell wall organization"/>
    <property type="evidence" value="ECO:0007669"/>
    <property type="project" value="UniProtKB-KW"/>
</dbReference>
<evidence type="ECO:0008006" key="10">
    <source>
        <dbReference type="Google" id="ProtNLM"/>
    </source>
</evidence>
<evidence type="ECO:0000256" key="7">
    <source>
        <dbReference type="SAM" id="MobiDB-lite"/>
    </source>
</evidence>
<reference evidence="8 9" key="1">
    <citation type="submission" date="2019-10" db="EMBL/GenBank/DDBJ databases">
        <title>Dictyobacter vulcani sp. nov., within the class Ktedonobacteria, isolated from soil of volcanic Mt. Zao.</title>
        <authorList>
            <person name="Zheng Y."/>
            <person name="Wang C.M."/>
            <person name="Sakai Y."/>
            <person name="Abe K."/>
            <person name="Yokota A."/>
            <person name="Yabe S."/>
        </authorList>
    </citation>
    <scope>NUCLEOTIDE SEQUENCE [LARGE SCALE GENOMIC DNA]</scope>
    <source>
        <strain evidence="8 9">W12</strain>
    </source>
</reference>
<evidence type="ECO:0000256" key="5">
    <source>
        <dbReference type="ARBA" id="ARBA00023315"/>
    </source>
</evidence>
<gene>
    <name evidence="8" type="ORF">KDW_44460</name>
</gene>
<evidence type="ECO:0000256" key="2">
    <source>
        <dbReference type="ARBA" id="ARBA00022679"/>
    </source>
</evidence>
<dbReference type="GO" id="GO:0009252">
    <property type="term" value="P:peptidoglycan biosynthetic process"/>
    <property type="evidence" value="ECO:0007669"/>
    <property type="project" value="UniProtKB-KW"/>
</dbReference>
<dbReference type="RefSeq" id="WP_151758044.1">
    <property type="nucleotide sequence ID" value="NZ_BKZW01000002.1"/>
</dbReference>
<evidence type="ECO:0000256" key="6">
    <source>
        <dbReference type="ARBA" id="ARBA00023316"/>
    </source>
</evidence>
<evidence type="ECO:0000256" key="3">
    <source>
        <dbReference type="ARBA" id="ARBA00022960"/>
    </source>
</evidence>
<organism evidence="8 9">
    <name type="scientific">Dictyobacter vulcani</name>
    <dbReference type="NCBI Taxonomy" id="2607529"/>
    <lineage>
        <taxon>Bacteria</taxon>
        <taxon>Bacillati</taxon>
        <taxon>Chloroflexota</taxon>
        <taxon>Ktedonobacteria</taxon>
        <taxon>Ktedonobacterales</taxon>
        <taxon>Dictyobacteraceae</taxon>
        <taxon>Dictyobacter</taxon>
    </lineage>
</organism>
<dbReference type="InterPro" id="IPR050644">
    <property type="entry name" value="PG_Glycine_Bridge_Synth"/>
</dbReference>
<dbReference type="Gene3D" id="3.40.630.30">
    <property type="match status" value="2"/>
</dbReference>
<keyword evidence="5" id="KW-0012">Acyltransferase</keyword>
<dbReference type="GO" id="GO:0008360">
    <property type="term" value="P:regulation of cell shape"/>
    <property type="evidence" value="ECO:0007669"/>
    <property type="project" value="UniProtKB-KW"/>
</dbReference>
<feature type="region of interest" description="Disordered" evidence="7">
    <location>
        <begin position="352"/>
        <end position="426"/>
    </location>
</feature>
<keyword evidence="2" id="KW-0808">Transferase</keyword>
<evidence type="ECO:0000256" key="1">
    <source>
        <dbReference type="ARBA" id="ARBA00009943"/>
    </source>
</evidence>
<protein>
    <recommendedName>
        <fullName evidence="10">Methicillin resistance protein</fullName>
    </recommendedName>
</protein>
<feature type="compositionally biased region" description="Polar residues" evidence="7">
    <location>
        <begin position="396"/>
        <end position="409"/>
    </location>
</feature>
<comment type="similarity">
    <text evidence="1">Belongs to the FemABX family.</text>
</comment>
<dbReference type="InterPro" id="IPR016181">
    <property type="entry name" value="Acyl_CoA_acyltransferase"/>
</dbReference>
<sequence length="426" mass="49111">MKAQIITDRQQWNDFVETSELCNLTQTYEWGELMSRGREAALHIGVLNDDGSLCAIMLLLISKLPVLHIPYFYAPRGPLVDDPASPAMAILLDYVQAEAHKRGACMLKIEPGVADGDQTWLQALRNYGFRTIPYAHHLRHEWVTNIRDDEQVLLSRMHKKTRQYIRTSARTGVAIRESHAQSDIDAFYRMYCETGARSEFLVLPREYYENFLRLYREYAVLLVAEYENRVIAAAIVARLGRWSWNMYEAASDESREMRVNYLLQWQRILWAKAHGCWYFNSRGIPDVLKEGNELYGVYNFKRGFGGYAIRALETQDLVYRPVIYHIYRTLLDGKYWFKQRLIARKKAKEQKKAEAKRAARQASLSGADKKNQPHLPETPRPEVVSTAEPSHALKTSAATKRSRQASTLRNAEVAVMENTSDQPVDA</sequence>
<feature type="compositionally biased region" description="Polar residues" evidence="7">
    <location>
        <begin position="417"/>
        <end position="426"/>
    </location>
</feature>
<dbReference type="Proteomes" id="UP000326912">
    <property type="component" value="Unassembled WGS sequence"/>
</dbReference>
<dbReference type="InterPro" id="IPR003447">
    <property type="entry name" value="FEMABX"/>
</dbReference>
<dbReference type="GO" id="GO:0016755">
    <property type="term" value="F:aminoacyltransferase activity"/>
    <property type="evidence" value="ECO:0007669"/>
    <property type="project" value="InterPro"/>
</dbReference>
<keyword evidence="9" id="KW-1185">Reference proteome</keyword>
<dbReference type="Pfam" id="PF02388">
    <property type="entry name" value="FemAB"/>
    <property type="match status" value="2"/>
</dbReference>
<accession>A0A5J4KLH6</accession>
<keyword evidence="4" id="KW-0573">Peptidoglycan synthesis</keyword>
<keyword evidence="6" id="KW-0961">Cell wall biogenesis/degradation</keyword>
<evidence type="ECO:0000313" key="8">
    <source>
        <dbReference type="EMBL" id="GER90284.1"/>
    </source>
</evidence>
<dbReference type="EMBL" id="BKZW01000002">
    <property type="protein sequence ID" value="GER90284.1"/>
    <property type="molecule type" value="Genomic_DNA"/>
</dbReference>